<dbReference type="OrthoDB" id="7054537at2"/>
<dbReference type="RefSeq" id="WP_090853537.1">
    <property type="nucleotide sequence ID" value="NZ_FNJU01000004.1"/>
</dbReference>
<dbReference type="EMBL" id="FNJU01000004">
    <property type="protein sequence ID" value="SDP62232.1"/>
    <property type="molecule type" value="Genomic_DNA"/>
</dbReference>
<keyword evidence="1" id="KW-0732">Signal</keyword>
<dbReference type="AlphaFoldDB" id="A0A1H0U7F4"/>
<sequence>MPKTKLLMKSSLVFILIMGVFSPLFQSPVNAQTTAAKSTWLWHTDEIIQNSAEIIDFATQNGVKTIYLQINKDIADQYYINFIKSATEKGVQVYALDGAPDWVSPKGGVYQDQFFNWLTNYQSKVQPNERFTGVHLDIEPYIYSGWKTNYKKTVHAYQTLISKASLSSKSLGLTFAADIPFWFDEQTYRNTFGKGNLASWVISKTDSTTIMAYRDQAVGPNGIIELVRYEMNEAKRQGKKIEIAVETLQSSEGNFLSFYEEGRAHMNSQLSLVETEYEGYTSFHGFGIHYLQSWMNLKP</sequence>
<keyword evidence="3" id="KW-1185">Reference proteome</keyword>
<evidence type="ECO:0000256" key="1">
    <source>
        <dbReference type="SAM" id="SignalP"/>
    </source>
</evidence>
<feature type="chain" id="PRO_5011678913" description="Amidase" evidence="1">
    <location>
        <begin position="32"/>
        <end position="299"/>
    </location>
</feature>
<evidence type="ECO:0000313" key="2">
    <source>
        <dbReference type="EMBL" id="SDP62232.1"/>
    </source>
</evidence>
<reference evidence="3" key="1">
    <citation type="submission" date="2016-10" db="EMBL/GenBank/DDBJ databases">
        <authorList>
            <person name="Varghese N."/>
            <person name="Submissions S."/>
        </authorList>
    </citation>
    <scope>NUCLEOTIDE SEQUENCE [LARGE SCALE GENOMIC DNA]</scope>
    <source>
        <strain evidence="3">IBRC-M10078</strain>
    </source>
</reference>
<dbReference type="Proteomes" id="UP000199159">
    <property type="component" value="Unassembled WGS sequence"/>
</dbReference>
<dbReference type="STRING" id="930152.SAMN05216565_104210"/>
<name>A0A1H0U7F4_9BACI</name>
<accession>A0A1H0U7F4</accession>
<protein>
    <recommendedName>
        <fullName evidence="4">Amidase</fullName>
    </recommendedName>
</protein>
<gene>
    <name evidence="2" type="ORF">SAMN05216565_104210</name>
</gene>
<evidence type="ECO:0000313" key="3">
    <source>
        <dbReference type="Proteomes" id="UP000199159"/>
    </source>
</evidence>
<feature type="signal peptide" evidence="1">
    <location>
        <begin position="1"/>
        <end position="31"/>
    </location>
</feature>
<evidence type="ECO:0008006" key="4">
    <source>
        <dbReference type="Google" id="ProtNLM"/>
    </source>
</evidence>
<proteinExistence type="predicted"/>
<organism evidence="2 3">
    <name type="scientific">Litchfieldia salsa</name>
    <dbReference type="NCBI Taxonomy" id="930152"/>
    <lineage>
        <taxon>Bacteria</taxon>
        <taxon>Bacillati</taxon>
        <taxon>Bacillota</taxon>
        <taxon>Bacilli</taxon>
        <taxon>Bacillales</taxon>
        <taxon>Bacillaceae</taxon>
        <taxon>Litchfieldia</taxon>
    </lineage>
</organism>